<protein>
    <recommendedName>
        <fullName evidence="4">Transmembrane protein</fullName>
    </recommendedName>
</protein>
<feature type="transmembrane region" description="Helical" evidence="1">
    <location>
        <begin position="47"/>
        <end position="65"/>
    </location>
</feature>
<evidence type="ECO:0008006" key="4">
    <source>
        <dbReference type="Google" id="ProtNLM"/>
    </source>
</evidence>
<accession>A0AAN9KAU6</accession>
<comment type="caution">
    <text evidence="2">The sequence shown here is derived from an EMBL/GenBank/DDBJ whole genome shotgun (WGS) entry which is preliminary data.</text>
</comment>
<reference evidence="2 3" key="1">
    <citation type="submission" date="2024-01" db="EMBL/GenBank/DDBJ databases">
        <title>The genomes of 5 underutilized Papilionoideae crops provide insights into root nodulation and disease resistanc.</title>
        <authorList>
            <person name="Jiang F."/>
        </authorList>
    </citation>
    <scope>NUCLEOTIDE SEQUENCE [LARGE SCALE GENOMIC DNA]</scope>
    <source>
        <strain evidence="2">LVBAO_FW01</strain>
        <tissue evidence="2">Leaves</tissue>
    </source>
</reference>
<proteinExistence type="predicted"/>
<gene>
    <name evidence="2" type="ORF">VNO77_36816</name>
</gene>
<dbReference type="AlphaFoldDB" id="A0AAN9KAU6"/>
<keyword evidence="3" id="KW-1185">Reference proteome</keyword>
<dbReference type="Proteomes" id="UP001367508">
    <property type="component" value="Unassembled WGS sequence"/>
</dbReference>
<keyword evidence="1" id="KW-1133">Transmembrane helix</keyword>
<name>A0AAN9KAU6_CANGL</name>
<keyword evidence="1" id="KW-0812">Transmembrane</keyword>
<evidence type="ECO:0000313" key="2">
    <source>
        <dbReference type="EMBL" id="KAK7312727.1"/>
    </source>
</evidence>
<keyword evidence="1" id="KW-0472">Membrane</keyword>
<sequence>MKAKSGLNKGIPDSFFFNGSNMTCLHLKAEFHFHTLGIFMSTHLHRFWIVALPAHYTVILAGVLFREGDPPLNGFSLEILPNVVVEDDEDEDDDRVDAVN</sequence>
<evidence type="ECO:0000313" key="3">
    <source>
        <dbReference type="Proteomes" id="UP001367508"/>
    </source>
</evidence>
<dbReference type="EMBL" id="JAYMYQ010000009">
    <property type="protein sequence ID" value="KAK7312727.1"/>
    <property type="molecule type" value="Genomic_DNA"/>
</dbReference>
<evidence type="ECO:0000256" key="1">
    <source>
        <dbReference type="SAM" id="Phobius"/>
    </source>
</evidence>
<organism evidence="2 3">
    <name type="scientific">Canavalia gladiata</name>
    <name type="common">Sword bean</name>
    <name type="synonym">Dolichos gladiatus</name>
    <dbReference type="NCBI Taxonomy" id="3824"/>
    <lineage>
        <taxon>Eukaryota</taxon>
        <taxon>Viridiplantae</taxon>
        <taxon>Streptophyta</taxon>
        <taxon>Embryophyta</taxon>
        <taxon>Tracheophyta</taxon>
        <taxon>Spermatophyta</taxon>
        <taxon>Magnoliopsida</taxon>
        <taxon>eudicotyledons</taxon>
        <taxon>Gunneridae</taxon>
        <taxon>Pentapetalae</taxon>
        <taxon>rosids</taxon>
        <taxon>fabids</taxon>
        <taxon>Fabales</taxon>
        <taxon>Fabaceae</taxon>
        <taxon>Papilionoideae</taxon>
        <taxon>50 kb inversion clade</taxon>
        <taxon>NPAAA clade</taxon>
        <taxon>indigoferoid/millettioid clade</taxon>
        <taxon>Phaseoleae</taxon>
        <taxon>Canavalia</taxon>
    </lineage>
</organism>